<evidence type="ECO:0000256" key="1">
    <source>
        <dbReference type="ARBA" id="ARBA00004123"/>
    </source>
</evidence>
<dbReference type="InterPro" id="IPR001650">
    <property type="entry name" value="Helicase_C-like"/>
</dbReference>
<evidence type="ECO:0000259" key="13">
    <source>
        <dbReference type="PROSITE" id="PS51192"/>
    </source>
</evidence>
<evidence type="ECO:0000256" key="3">
    <source>
        <dbReference type="ARBA" id="ARBA00022741"/>
    </source>
</evidence>
<feature type="coiled-coil region" evidence="9">
    <location>
        <begin position="659"/>
        <end position="688"/>
    </location>
</feature>
<feature type="domain" description="Bromo" evidence="12">
    <location>
        <begin position="136"/>
        <end position="208"/>
    </location>
</feature>
<dbReference type="InterPro" id="IPR038718">
    <property type="entry name" value="SNF2-like_sf"/>
</dbReference>
<dbReference type="Gene3D" id="2.40.50.40">
    <property type="match status" value="2"/>
</dbReference>
<evidence type="ECO:0000259" key="12">
    <source>
        <dbReference type="PROSITE" id="PS50014"/>
    </source>
</evidence>
<reference evidence="15 16" key="1">
    <citation type="submission" date="2024-10" db="EMBL/GenBank/DDBJ databases">
        <title>Updated reference genomes for cyclostephanoid diatoms.</title>
        <authorList>
            <person name="Roberts W.R."/>
            <person name="Alverson A.J."/>
        </authorList>
    </citation>
    <scope>NUCLEOTIDE SEQUENCE [LARGE SCALE GENOMIC DNA]</scope>
    <source>
        <strain evidence="15 16">AJA228-03</strain>
    </source>
</reference>
<organism evidence="15 16">
    <name type="scientific">Cyclostephanos tholiformis</name>
    <dbReference type="NCBI Taxonomy" id="382380"/>
    <lineage>
        <taxon>Eukaryota</taxon>
        <taxon>Sar</taxon>
        <taxon>Stramenopiles</taxon>
        <taxon>Ochrophyta</taxon>
        <taxon>Bacillariophyta</taxon>
        <taxon>Coscinodiscophyceae</taxon>
        <taxon>Thalassiosirophycidae</taxon>
        <taxon>Stephanodiscales</taxon>
        <taxon>Stephanodiscaceae</taxon>
        <taxon>Cyclostephanos</taxon>
    </lineage>
</organism>
<dbReference type="InterPro" id="IPR023780">
    <property type="entry name" value="Chromo_domain"/>
</dbReference>
<dbReference type="EMBL" id="JALLPB020000097">
    <property type="protein sequence ID" value="KAL3817660.1"/>
    <property type="molecule type" value="Genomic_DNA"/>
</dbReference>
<comment type="caution">
    <text evidence="15">The sequence shown here is derived from an EMBL/GenBank/DDBJ whole genome shotgun (WGS) entry which is preliminary data.</text>
</comment>
<keyword evidence="3" id="KW-0547">Nucleotide-binding</keyword>
<feature type="compositionally biased region" description="Basic and acidic residues" evidence="10">
    <location>
        <begin position="352"/>
        <end position="364"/>
    </location>
</feature>
<keyword evidence="6 8" id="KW-0103">Bromodomain</keyword>
<dbReference type="InterPro" id="IPR000330">
    <property type="entry name" value="SNF2_N"/>
</dbReference>
<dbReference type="InterPro" id="IPR036427">
    <property type="entry name" value="Bromodomain-like_sf"/>
</dbReference>
<dbReference type="Gene3D" id="1.20.920.10">
    <property type="entry name" value="Bromodomain-like"/>
    <property type="match status" value="1"/>
</dbReference>
<dbReference type="SMART" id="SM00298">
    <property type="entry name" value="CHROMO"/>
    <property type="match status" value="2"/>
</dbReference>
<dbReference type="GO" id="GO:0005524">
    <property type="term" value="F:ATP binding"/>
    <property type="evidence" value="ECO:0007669"/>
    <property type="project" value="UniProtKB-KW"/>
</dbReference>
<dbReference type="SMART" id="SM00487">
    <property type="entry name" value="DEXDc"/>
    <property type="match status" value="1"/>
</dbReference>
<protein>
    <submittedName>
        <fullName evidence="15">Uncharacterized protein</fullName>
    </submittedName>
</protein>
<dbReference type="CDD" id="cd18793">
    <property type="entry name" value="SF2_C_SNF"/>
    <property type="match status" value="1"/>
</dbReference>
<feature type="compositionally biased region" description="Polar residues" evidence="10">
    <location>
        <begin position="311"/>
        <end position="321"/>
    </location>
</feature>
<keyword evidence="7" id="KW-0539">Nucleus</keyword>
<keyword evidence="4" id="KW-0378">Hydrolase</keyword>
<gene>
    <name evidence="15" type="ORF">ACHAXA_002005</name>
</gene>
<dbReference type="Gene3D" id="1.10.10.60">
    <property type="entry name" value="Homeodomain-like"/>
    <property type="match status" value="1"/>
</dbReference>
<dbReference type="GO" id="GO:0005634">
    <property type="term" value="C:nucleus"/>
    <property type="evidence" value="ECO:0007669"/>
    <property type="project" value="UniProtKB-SubCell"/>
</dbReference>
<evidence type="ECO:0000256" key="2">
    <source>
        <dbReference type="ARBA" id="ARBA00022737"/>
    </source>
</evidence>
<dbReference type="Pfam" id="PF00176">
    <property type="entry name" value="SNF2-rel_dom"/>
    <property type="match status" value="1"/>
</dbReference>
<evidence type="ECO:0000256" key="7">
    <source>
        <dbReference type="ARBA" id="ARBA00023242"/>
    </source>
</evidence>
<feature type="compositionally biased region" description="Acidic residues" evidence="10">
    <location>
        <begin position="336"/>
        <end position="351"/>
    </location>
</feature>
<dbReference type="InterPro" id="IPR001487">
    <property type="entry name" value="Bromodomain"/>
</dbReference>
<dbReference type="Pfam" id="PF00271">
    <property type="entry name" value="Helicase_C"/>
    <property type="match status" value="1"/>
</dbReference>
<evidence type="ECO:0000256" key="8">
    <source>
        <dbReference type="PROSITE-ProRule" id="PRU00035"/>
    </source>
</evidence>
<dbReference type="Proteomes" id="UP001530377">
    <property type="component" value="Unassembled WGS sequence"/>
</dbReference>
<feature type="region of interest" description="Disordered" evidence="10">
    <location>
        <begin position="1325"/>
        <end position="1348"/>
    </location>
</feature>
<evidence type="ECO:0000313" key="16">
    <source>
        <dbReference type="Proteomes" id="UP001530377"/>
    </source>
</evidence>
<evidence type="ECO:0000259" key="14">
    <source>
        <dbReference type="PROSITE" id="PS51194"/>
    </source>
</evidence>
<dbReference type="SUPFAM" id="SSF54160">
    <property type="entry name" value="Chromo domain-like"/>
    <property type="match status" value="2"/>
</dbReference>
<evidence type="ECO:0000256" key="4">
    <source>
        <dbReference type="ARBA" id="ARBA00022801"/>
    </source>
</evidence>
<dbReference type="GO" id="GO:0016787">
    <property type="term" value="F:hydrolase activity"/>
    <property type="evidence" value="ECO:0007669"/>
    <property type="project" value="UniProtKB-KW"/>
</dbReference>
<evidence type="ECO:0000256" key="9">
    <source>
        <dbReference type="SAM" id="Coils"/>
    </source>
</evidence>
<dbReference type="SUPFAM" id="SSF52540">
    <property type="entry name" value="P-loop containing nucleoside triphosphate hydrolases"/>
    <property type="match status" value="2"/>
</dbReference>
<dbReference type="SMART" id="SM00490">
    <property type="entry name" value="HELICc"/>
    <property type="match status" value="1"/>
</dbReference>
<dbReference type="Gene3D" id="3.40.50.300">
    <property type="entry name" value="P-loop containing nucleotide triphosphate hydrolases"/>
    <property type="match status" value="1"/>
</dbReference>
<keyword evidence="16" id="KW-1185">Reference proteome</keyword>
<accession>A0ABD3RZP6</accession>
<dbReference type="Pfam" id="PF00385">
    <property type="entry name" value="Chromo"/>
    <property type="match status" value="1"/>
</dbReference>
<feature type="region of interest" description="Disordered" evidence="10">
    <location>
        <begin position="602"/>
        <end position="623"/>
    </location>
</feature>
<proteinExistence type="predicted"/>
<keyword evidence="9" id="KW-0175">Coiled coil</keyword>
<dbReference type="InterPro" id="IPR049730">
    <property type="entry name" value="SNF2/RAD54-like_C"/>
</dbReference>
<evidence type="ECO:0000313" key="15">
    <source>
        <dbReference type="EMBL" id="KAL3817660.1"/>
    </source>
</evidence>
<feature type="region of interest" description="Disordered" evidence="10">
    <location>
        <begin position="230"/>
        <end position="259"/>
    </location>
</feature>
<sequence length="2505" mass="285203">MVDDDGRFRSGPRRTLCRERENISDSASSTQYYQGGHHICLLSRRYCLAIPLRTLHIPNLNRHKCPTRRGRLNNLMDDGFTIPQKIPRKRRDSNQLVSTVSTPIRSNRKLLPTKARAGDSGTSEWDAMSKLLSYFLAREDAAPFRVAVDWMTLGIFDYPRLIKTPMDLGLVKKNIDKGHYNSVFDAAEDVRLVWKNCMAYNPVGSEYHTLAEKLSTQFEKKYSKLCAKNGCGSPAPSKICSKKSSKESPNLDASDSEKKPAALLDSWAQSRVQLSLTESPALNTDDVEEKIDARPRGLDRKHKPAARSKVKQSSTEQTTRVVSARNAKRNRSVYTEEMDEGTDSDDLLSSDEEARLEKRRQKDLARKRKKNAESTGDAEHYAEADVANEEENHGDTHHPVIIHEIESPPPGHLHCLWYSREPFLHVFVLEKVLGYKTRPVMKLETCVPDNTNGEDPCEPLLFANRQFHLDFDDAMKLKEKAIVDTGNDFRKRREISRINPGHCPYIKQFAANQELARSITAGSYPKFKALKSAAEREEVFLVKWRGRSYLHCSWERQCDLEKYDQSAQQGAVRGKLTKFAQSQVMALGHNWKKVLEESRRVQASPALHTHHSHNPIDNSKSPSEANILDEEVDDEDYFSPVYLEVDRIIGCDENELDMNVLARQRALNLRAEREALKKREQEDEEEEKWLTGTHEDNKGNSIIDVKQFFSDKDLDENSEEWDPEDNVRYIVRWKGLQLIDATWEYWIDIKRDFVDEVEDFWLRQEAPSLEDAEEMAFERHPHPRSFKKLNESPIFGISKIKRQIAKLDDDVVVDAPSDSVEESVLKLRAYQLEGVNWLLWNWYNQRSCILADEMGLGKTIQSIGFLHELQRLPKGNVRGPFLIVAPLSLVSQWESETKEWAPDMNAVVYHGSADARNFLVKNEFYYTEQYHSKVIAQTLKRKHVTKFQLLITTYEVVLKDVNILTKIHWKALIVDEAHRLKNIKSKLFEDLASVPRDWCLLLTGTPLQNSTEELWALLHFCDPTGFGSKDDFTNKFGQLQDADQVANLHTVLRPYLLRRVKEDVEKALPPKEETILEVSLTPIQKQFYKAIYEKNTGFLFKGTKPSNAPSLMNVMMELRKCCNHPFLIRGAEDRIIDDAAENARRSPTPNEQIYRDIDYAKLTGEQLVKSSGKFVLLSKLLPKLQSGGHKVLIFSQMVKVLDLLQELLQLNHYSYERLDGSTSASARNAAVDRFKRESLKRFVMLLSTRAGGLGLNLTAADTVIIFDSDWNPQNDLQAMARAHRIGQTRSVRVYRLLTAKTYEMHMFHSASLKLGLDRAVLAHQRQNTNPDESSSKKKSKAEREEQAKEIDQLLKKGAYDVFNDDDDKEAQKFMDTDIDQLLEQSSRKVTYGDTVTSSLSSGLGSFSKASFVAGEGDGKDVDLDDPDFWSKAIGFEAPPEDLDPNMALIIDGGSKRSRKQVQAFDPLKDEADAEQKRLEMIALQKQEEKEEKERKRLEKILMKEAERDAKEKKRKEAVELKEKLKEKKLLQVKGQKDHRSKEVKRRVKEVKVVYNDRKTDRKRALKRAEHEDPVFERVKQAWDTSQRSRIVNAILRFGFGRFCKVRYESNFTSLPIQDVEVFARSYIYQLGLQAAYTLLVKVDCGEALVSDIDQIVRESLHKVLSPLVGVGKDFEWISKAILTSLCMHMRVKSHDTFVRMPLTLAEPSFMFDLRQGVAIRSLHRISFLSRLNSIIEEALDRAINEIGCEAMGKRGCLTNDYSTLDIDLKARYITTEELMYALSINLNVALESYKLSCPPWWDRSCDLGLLMGTFFHGLGSYEAMRLDEDLPFSAKIKSYVMYNTTEAESYFHFEMAADAAKSVFDTALVTMKRKFQEQTHAAVAAVFAASKNAGENDVKSKYLARAQEMDDDDFVSLNRLKDASLKAFRDSFATSSLKRTENSSPTYSLPLPDSKHLDYLLVQIVQNIESNSSQLEQNYGHKQEATTRDFPGQEESSIEKIMSTNKVFLHSMKAPPAFRRTQFFFSGSLSGADKKPQDDTSDYFLGAASQELAGISVGADSSRYQRGPCVPLIVTRFALGAILQAEDSSIDCLLNINSEVVMRDSINQDQQDPLSTSAANENLQGFQPESVTSTGVPKEGMIQPEERHFPENNPSWQYIKDNPTLRASLCVAILQDGYPSSPENDKFANISSEILLELNLDPTLSSTNPISCSSSPTITDKCQFFSTRDAFRPLFERAGVVWANEEESLDQYLRLVLLPHCLKLCLVLAEVQTNFASGRGKTDVYLGRPVYENLSPLPDPFIPLENHSEEAMAHAYAILRRTRLMKSIRFVVGGGVPLKILKEFLCGPIWRGQAIGIPIWWSPKIHDLGLLVHAALYGLKSVMTVLPLQQWFIEQHVRKYFVGDTADGESSLPKCFLGQLSKEEVKAWVEMHSKQFPTFHVVEHRLALLCSHLTMGTDVQYDNVPMFDQGGWPMYENVTAAGFLADMRASGTRCLLSDYERKLND</sequence>
<evidence type="ECO:0000256" key="10">
    <source>
        <dbReference type="SAM" id="MobiDB-lite"/>
    </source>
</evidence>
<evidence type="ECO:0000256" key="6">
    <source>
        <dbReference type="ARBA" id="ARBA00023117"/>
    </source>
</evidence>
<comment type="subcellular location">
    <subcellularLocation>
        <location evidence="1">Nucleus</location>
    </subcellularLocation>
</comment>
<dbReference type="PROSITE" id="PS50014">
    <property type="entry name" value="BROMODOMAIN_2"/>
    <property type="match status" value="1"/>
</dbReference>
<dbReference type="SUPFAM" id="SSF47370">
    <property type="entry name" value="Bromodomain"/>
    <property type="match status" value="1"/>
</dbReference>
<feature type="domain" description="Helicase C-terminal" evidence="14">
    <location>
        <begin position="1176"/>
        <end position="1341"/>
    </location>
</feature>
<keyword evidence="2" id="KW-0677">Repeat</keyword>
<dbReference type="InterPro" id="IPR014001">
    <property type="entry name" value="Helicase_ATP-bd"/>
</dbReference>
<dbReference type="PROSITE" id="PS51194">
    <property type="entry name" value="HELICASE_CTER"/>
    <property type="match status" value="1"/>
</dbReference>
<evidence type="ECO:0000259" key="11">
    <source>
        <dbReference type="PROSITE" id="PS50013"/>
    </source>
</evidence>
<dbReference type="Gene3D" id="3.40.50.10810">
    <property type="entry name" value="Tandem AAA-ATPase domain"/>
    <property type="match status" value="1"/>
</dbReference>
<evidence type="ECO:0000256" key="5">
    <source>
        <dbReference type="ARBA" id="ARBA00022840"/>
    </source>
</evidence>
<keyword evidence="5" id="KW-0067">ATP-binding</keyword>
<dbReference type="PANTHER" id="PTHR45623:SF11">
    <property type="entry name" value="KISMET, ISOFORM C"/>
    <property type="match status" value="1"/>
</dbReference>
<feature type="domain" description="Chromo" evidence="11">
    <location>
        <begin position="708"/>
        <end position="772"/>
    </location>
</feature>
<dbReference type="SMART" id="SM00297">
    <property type="entry name" value="BROMO"/>
    <property type="match status" value="1"/>
</dbReference>
<dbReference type="InterPro" id="IPR016197">
    <property type="entry name" value="Chromo-like_dom_sf"/>
</dbReference>
<dbReference type="InterPro" id="IPR000953">
    <property type="entry name" value="Chromo/chromo_shadow_dom"/>
</dbReference>
<name>A0ABD3RZP6_9STRA</name>
<feature type="compositionally biased region" description="Basic residues" evidence="10">
    <location>
        <begin position="299"/>
        <end position="310"/>
    </location>
</feature>
<dbReference type="Pfam" id="PF00439">
    <property type="entry name" value="Bromodomain"/>
    <property type="match status" value="1"/>
</dbReference>
<dbReference type="InterPro" id="IPR027417">
    <property type="entry name" value="P-loop_NTPase"/>
</dbReference>
<feature type="domain" description="Helicase ATP-binding" evidence="13">
    <location>
        <begin position="839"/>
        <end position="1024"/>
    </location>
</feature>
<dbReference type="PROSITE" id="PS51192">
    <property type="entry name" value="HELICASE_ATP_BIND_1"/>
    <property type="match status" value="1"/>
</dbReference>
<dbReference type="PANTHER" id="PTHR45623">
    <property type="entry name" value="CHROMODOMAIN-HELICASE-DNA-BINDING PROTEIN 3-RELATED-RELATED"/>
    <property type="match status" value="1"/>
</dbReference>
<dbReference type="PROSITE" id="PS50013">
    <property type="entry name" value="CHROMO_2"/>
    <property type="match status" value="1"/>
</dbReference>
<feature type="coiled-coil region" evidence="9">
    <location>
        <begin position="1471"/>
        <end position="1530"/>
    </location>
</feature>
<dbReference type="PRINTS" id="PR00503">
    <property type="entry name" value="BROMODOMAIN"/>
</dbReference>
<feature type="region of interest" description="Disordered" evidence="10">
    <location>
        <begin position="283"/>
        <end position="382"/>
    </location>
</feature>